<comment type="caution">
    <text evidence="1">The sequence shown here is derived from an EMBL/GenBank/DDBJ whole genome shotgun (WGS) entry which is preliminary data.</text>
</comment>
<protein>
    <submittedName>
        <fullName evidence="1">Uncharacterized protein</fullName>
    </submittedName>
</protein>
<dbReference type="RefSeq" id="WP_017746972.1">
    <property type="nucleotide sequence ID" value="NZ_KQ976354.1"/>
</dbReference>
<dbReference type="Pfam" id="PF17914">
    <property type="entry name" value="HopA1"/>
    <property type="match status" value="1"/>
</dbReference>
<reference evidence="1 2" key="1">
    <citation type="journal article" date="2013" name="Genome Biol. Evol.">
        <title>Genomes of Stigonematalean cyanobacteria (subsection V) and the evolution of oxygenic photosynthesis from prokaryotes to plastids.</title>
        <authorList>
            <person name="Dagan T."/>
            <person name="Roettger M."/>
            <person name="Stucken K."/>
            <person name="Landan G."/>
            <person name="Koch R."/>
            <person name="Major P."/>
            <person name="Gould S.B."/>
            <person name="Goremykin V.V."/>
            <person name="Rippka R."/>
            <person name="Tandeau de Marsac N."/>
            <person name="Gugger M."/>
            <person name="Lockhart P.J."/>
            <person name="Allen J.F."/>
            <person name="Brune I."/>
            <person name="Maus I."/>
            <person name="Puhler A."/>
            <person name="Martin W.F."/>
        </authorList>
    </citation>
    <scope>NUCLEOTIDE SEQUENCE [LARGE SCALE GENOMIC DNA]</scope>
    <source>
        <strain evidence="1 2">PCC 7110</strain>
    </source>
</reference>
<sequence length="366" mass="41263">MLKSSKPLLKSLLDIASNIQIESSFCISHPKYQPFSLPDRVADRFQQTSPSLQQKYLSLLLRNFLHGIYYNGALKKTLVEKNGICPSNLPHKSKISDSNFKIDLPFYEQLHASNHGVGYFDSGWEVLRQEPDGSMAVAKGGLTLYVEHPANLETIIQSSKVGEVTAIWMPKNRIENGFYIAVSNVGQDLQVNLDGDFGVGRIYFNVTPTGAIALMNSLTKLLNSAEIPFSFQVLHNRSSYGRYDSGVLYFERENYLAVRKILKAVYVKHQVHFHKDIPLFTKFLAPGLGLAEEPSQKFASQESFGMNRCQIVANALLESWENGDNSTDKRMSAIYQHFAKLGIDLQRPYLNPDSEDIYSPLDRTNK</sequence>
<evidence type="ECO:0000313" key="2">
    <source>
        <dbReference type="Proteomes" id="UP000076925"/>
    </source>
</evidence>
<dbReference type="STRING" id="128403.WA1_26005"/>
<dbReference type="EMBL" id="ANNX02000027">
    <property type="protein sequence ID" value="KYC40575.1"/>
    <property type="molecule type" value="Genomic_DNA"/>
</dbReference>
<name>A0A139X7E0_9CYAN</name>
<dbReference type="AlphaFoldDB" id="A0A139X7E0"/>
<keyword evidence="2" id="KW-1185">Reference proteome</keyword>
<gene>
    <name evidence="1" type="ORF">WA1_26005</name>
</gene>
<proteinExistence type="predicted"/>
<dbReference type="InterPro" id="IPR040871">
    <property type="entry name" value="HopA1"/>
</dbReference>
<accession>A0A139X7E0</accession>
<organism evidence="1 2">
    <name type="scientific">Scytonema hofmannii PCC 7110</name>
    <dbReference type="NCBI Taxonomy" id="128403"/>
    <lineage>
        <taxon>Bacteria</taxon>
        <taxon>Bacillati</taxon>
        <taxon>Cyanobacteriota</taxon>
        <taxon>Cyanophyceae</taxon>
        <taxon>Nostocales</taxon>
        <taxon>Scytonemataceae</taxon>
        <taxon>Scytonema</taxon>
    </lineage>
</organism>
<evidence type="ECO:0000313" key="1">
    <source>
        <dbReference type="EMBL" id="KYC40575.1"/>
    </source>
</evidence>
<dbReference type="Proteomes" id="UP000076925">
    <property type="component" value="Unassembled WGS sequence"/>
</dbReference>
<dbReference type="OrthoDB" id="939976at2"/>